<protein>
    <submittedName>
        <fullName evidence="1">Uncharacterized protein</fullName>
    </submittedName>
</protein>
<evidence type="ECO:0000313" key="1">
    <source>
        <dbReference type="EMBL" id="MFC3151229.1"/>
    </source>
</evidence>
<accession>A0ABV7HBG6</accession>
<organism evidence="1 2">
    <name type="scientific">Litoribrevibacter euphylliae</name>
    <dbReference type="NCBI Taxonomy" id="1834034"/>
    <lineage>
        <taxon>Bacteria</taxon>
        <taxon>Pseudomonadati</taxon>
        <taxon>Pseudomonadota</taxon>
        <taxon>Gammaproteobacteria</taxon>
        <taxon>Oceanospirillales</taxon>
        <taxon>Oceanospirillaceae</taxon>
        <taxon>Litoribrevibacter</taxon>
    </lineage>
</organism>
<sequence length="68" mass="7315">MCRLWFSGIKAMPGLVKAAKNKGNAIRVTLDVFMITVYSDRKFILCDDLLAGLATDNDVSFGGGFALG</sequence>
<gene>
    <name evidence="1" type="ORF">ACFOEK_09355</name>
</gene>
<dbReference type="EMBL" id="JBHRSZ010000004">
    <property type="protein sequence ID" value="MFC3151229.1"/>
    <property type="molecule type" value="Genomic_DNA"/>
</dbReference>
<dbReference type="RefSeq" id="WP_386719602.1">
    <property type="nucleotide sequence ID" value="NZ_JBHRSZ010000004.1"/>
</dbReference>
<dbReference type="Proteomes" id="UP001595476">
    <property type="component" value="Unassembled WGS sequence"/>
</dbReference>
<evidence type="ECO:0000313" key="2">
    <source>
        <dbReference type="Proteomes" id="UP001595476"/>
    </source>
</evidence>
<reference evidence="2" key="1">
    <citation type="journal article" date="2019" name="Int. J. Syst. Evol. Microbiol.">
        <title>The Global Catalogue of Microorganisms (GCM) 10K type strain sequencing project: providing services to taxonomists for standard genome sequencing and annotation.</title>
        <authorList>
            <consortium name="The Broad Institute Genomics Platform"/>
            <consortium name="The Broad Institute Genome Sequencing Center for Infectious Disease"/>
            <person name="Wu L."/>
            <person name="Ma J."/>
        </authorList>
    </citation>
    <scope>NUCLEOTIDE SEQUENCE [LARGE SCALE GENOMIC DNA]</scope>
    <source>
        <strain evidence="2">KCTC 52438</strain>
    </source>
</reference>
<comment type="caution">
    <text evidence="1">The sequence shown here is derived from an EMBL/GenBank/DDBJ whole genome shotgun (WGS) entry which is preliminary data.</text>
</comment>
<keyword evidence="2" id="KW-1185">Reference proteome</keyword>
<proteinExistence type="predicted"/>
<name>A0ABV7HBG6_9GAMM</name>